<evidence type="ECO:0000256" key="12">
    <source>
        <dbReference type="ARBA" id="ARBA00051157"/>
    </source>
</evidence>
<dbReference type="HAMAP" id="MF_01694">
    <property type="entry name" value="BioB"/>
    <property type="match status" value="1"/>
</dbReference>
<keyword evidence="6 13" id="KW-0949">S-adenosyl-L-methionine</keyword>
<evidence type="ECO:0000313" key="18">
    <source>
        <dbReference type="Proteomes" id="UP000045824"/>
    </source>
</evidence>
<evidence type="ECO:0000256" key="3">
    <source>
        <dbReference type="ARBA" id="ARBA00012236"/>
    </source>
</evidence>
<proteinExistence type="inferred from homology"/>
<evidence type="ECO:0000313" key="17">
    <source>
        <dbReference type="EMBL" id="OVZ82601.1"/>
    </source>
</evidence>
<evidence type="ECO:0000256" key="14">
    <source>
        <dbReference type="PIRSR" id="PIRSR001619-1"/>
    </source>
</evidence>
<keyword evidence="7 13" id="KW-0001">2Fe-2S</keyword>
<comment type="function">
    <text evidence="13">Catalyzes the conversion of dethiobiotin (DTB) to biotin by the insertion of a sulfur atom into dethiobiotin via a radical-based mechanism.</text>
</comment>
<dbReference type="FunFam" id="3.20.20.70:FF:000011">
    <property type="entry name" value="Biotin synthase"/>
    <property type="match status" value="1"/>
</dbReference>
<dbReference type="InterPro" id="IPR013785">
    <property type="entry name" value="Aldolase_TIM"/>
</dbReference>
<keyword evidence="10 13" id="KW-0408">Iron</keyword>
<feature type="binding site" evidence="13 14">
    <location>
        <position position="60"/>
    </location>
    <ligand>
        <name>[4Fe-4S] cluster</name>
        <dbReference type="ChEBI" id="CHEBI:49883"/>
        <note>4Fe-4S-S-AdoMet</note>
    </ligand>
</feature>
<dbReference type="EMBL" id="NHOG01000006">
    <property type="protein sequence ID" value="OVZ82601.1"/>
    <property type="molecule type" value="Genomic_DNA"/>
</dbReference>
<evidence type="ECO:0000256" key="2">
    <source>
        <dbReference type="ARBA" id="ARBA00010765"/>
    </source>
</evidence>
<keyword evidence="9 13" id="KW-0093">Biotin biosynthesis</keyword>
<dbReference type="InterPro" id="IPR024177">
    <property type="entry name" value="Biotin_synthase"/>
</dbReference>
<evidence type="ECO:0000313" key="19">
    <source>
        <dbReference type="Proteomes" id="UP000195840"/>
    </source>
</evidence>
<comment type="cofactor">
    <cofactor evidence="13 14">
        <name>[4Fe-4S] cluster</name>
        <dbReference type="ChEBI" id="CHEBI:49883"/>
    </cofactor>
    <text evidence="13 14">Binds 1 [4Fe-4S] cluster. The cluster is coordinated with 3 cysteines and an exchangeable S-adenosyl-L-methionine.</text>
</comment>
<sequence length="350" mass="39219">MANYMRWTVGQAQALFEKPLLDLLFEAQQIHRQHFDPRQVQVSTLLSIKTGACPEDCKYCPQSSRYKTGLESERLMQVEQVLESAKKAKAAGSTRFCMGAAWKNPHERDMPYLEKMVEGVKAMGMETCMTLGSLDKQQAHRLANAGLDYYNHNLDTSPEFYGSIITTRSYQERLDTLSEVRDAGIKVCSGGIVGLGETVRDRAGLLVQLANLPKPPESVPINMLVKVKGTPMENNEDVDAFDFIRTIAIARIMMPTSYVRLSAGREQMNEQTQAMCFMAGANSIFYGCKLLTTPNPEEDKDLQLFRKLGLNPQQTATHHGDREQQQALTEQLLHSDSLPEDAVQFYNAAV</sequence>
<dbReference type="CDD" id="cd01335">
    <property type="entry name" value="Radical_SAM"/>
    <property type="match status" value="1"/>
</dbReference>
<evidence type="ECO:0000256" key="10">
    <source>
        <dbReference type="ARBA" id="ARBA00023004"/>
    </source>
</evidence>
<dbReference type="Gene3D" id="3.20.20.70">
    <property type="entry name" value="Aldolase class I"/>
    <property type="match status" value="1"/>
</dbReference>
<dbReference type="PANTHER" id="PTHR22976:SF2">
    <property type="entry name" value="BIOTIN SYNTHASE, MITOCHONDRIAL"/>
    <property type="match status" value="1"/>
</dbReference>
<comment type="catalytic activity">
    <reaction evidence="12 13">
        <text>(4R,5S)-dethiobiotin + (sulfur carrier)-SH + 2 reduced [2Fe-2S]-[ferredoxin] + 2 S-adenosyl-L-methionine = (sulfur carrier)-H + biotin + 2 5'-deoxyadenosine + 2 L-methionine + 2 oxidized [2Fe-2S]-[ferredoxin]</text>
        <dbReference type="Rhea" id="RHEA:22060"/>
        <dbReference type="Rhea" id="RHEA-COMP:10000"/>
        <dbReference type="Rhea" id="RHEA-COMP:10001"/>
        <dbReference type="Rhea" id="RHEA-COMP:14737"/>
        <dbReference type="Rhea" id="RHEA-COMP:14739"/>
        <dbReference type="ChEBI" id="CHEBI:17319"/>
        <dbReference type="ChEBI" id="CHEBI:29917"/>
        <dbReference type="ChEBI" id="CHEBI:33737"/>
        <dbReference type="ChEBI" id="CHEBI:33738"/>
        <dbReference type="ChEBI" id="CHEBI:57586"/>
        <dbReference type="ChEBI" id="CHEBI:57844"/>
        <dbReference type="ChEBI" id="CHEBI:59789"/>
        <dbReference type="ChEBI" id="CHEBI:64428"/>
        <dbReference type="ChEBI" id="CHEBI:149473"/>
        <dbReference type="EC" id="2.8.1.6"/>
    </reaction>
</comment>
<comment type="cofactor">
    <cofactor evidence="13">
        <name>[2Fe-2S] cluster</name>
        <dbReference type="ChEBI" id="CHEBI:190135"/>
    </cofactor>
    <text evidence="13">Binds 1 [2Fe-2S] cluster. The cluster is coordinated with 3 cysteines and 1 arginine.</text>
</comment>
<dbReference type="InterPro" id="IPR058240">
    <property type="entry name" value="rSAM_sf"/>
</dbReference>
<feature type="domain" description="Radical SAM core" evidence="15">
    <location>
        <begin position="38"/>
        <end position="262"/>
    </location>
</feature>
<dbReference type="PIRSF" id="PIRSF001619">
    <property type="entry name" value="Biotin_synth"/>
    <property type="match status" value="1"/>
</dbReference>
<name>A0A0T9KF68_YERKR</name>
<reference evidence="16 18" key="1">
    <citation type="submission" date="2015-03" db="EMBL/GenBank/DDBJ databases">
        <authorList>
            <person name="Murphy D."/>
        </authorList>
    </citation>
    <scope>NUCLEOTIDE SEQUENCE [LARGE SCALE GENOMIC DNA]</scope>
    <source>
        <strain evidence="16 18">FCF326</strain>
    </source>
</reference>
<dbReference type="SMART" id="SM00876">
    <property type="entry name" value="BATS"/>
    <property type="match status" value="1"/>
</dbReference>
<dbReference type="Pfam" id="PF04055">
    <property type="entry name" value="Radical_SAM"/>
    <property type="match status" value="1"/>
</dbReference>
<dbReference type="GO" id="GO:0051539">
    <property type="term" value="F:4 iron, 4 sulfur cluster binding"/>
    <property type="evidence" value="ECO:0007669"/>
    <property type="project" value="UniProtKB-KW"/>
</dbReference>
<dbReference type="GO" id="GO:0004076">
    <property type="term" value="F:biotin synthase activity"/>
    <property type="evidence" value="ECO:0007669"/>
    <property type="project" value="UniProtKB-UniRule"/>
</dbReference>
<evidence type="ECO:0000256" key="4">
    <source>
        <dbReference type="ARBA" id="ARBA00022485"/>
    </source>
</evidence>
<evidence type="ECO:0000256" key="1">
    <source>
        <dbReference type="ARBA" id="ARBA00004942"/>
    </source>
</evidence>
<keyword evidence="5 13" id="KW-0808">Transferase</keyword>
<dbReference type="GO" id="GO:0005506">
    <property type="term" value="F:iron ion binding"/>
    <property type="evidence" value="ECO:0007669"/>
    <property type="project" value="UniProtKB-UniRule"/>
</dbReference>
<dbReference type="SUPFAM" id="SSF102114">
    <property type="entry name" value="Radical SAM enzymes"/>
    <property type="match status" value="1"/>
</dbReference>
<feature type="binding site" evidence="13 14">
    <location>
        <position position="188"/>
    </location>
    <ligand>
        <name>[2Fe-2S] cluster</name>
        <dbReference type="ChEBI" id="CHEBI:190135"/>
    </ligand>
</feature>
<keyword evidence="8 13" id="KW-0479">Metal-binding</keyword>
<evidence type="ECO:0000256" key="9">
    <source>
        <dbReference type="ARBA" id="ARBA00022756"/>
    </source>
</evidence>
<evidence type="ECO:0000259" key="15">
    <source>
        <dbReference type="PROSITE" id="PS51918"/>
    </source>
</evidence>
<dbReference type="EMBL" id="CPYI01000001">
    <property type="protein sequence ID" value="CND95515.1"/>
    <property type="molecule type" value="Genomic_DNA"/>
</dbReference>
<dbReference type="InterPro" id="IPR002684">
    <property type="entry name" value="Biotin_synth/BioAB"/>
</dbReference>
<dbReference type="InterPro" id="IPR007197">
    <property type="entry name" value="rSAM"/>
</dbReference>
<evidence type="ECO:0000256" key="8">
    <source>
        <dbReference type="ARBA" id="ARBA00022723"/>
    </source>
</evidence>
<feature type="binding site" evidence="13 14">
    <location>
        <position position="97"/>
    </location>
    <ligand>
        <name>[2Fe-2S] cluster</name>
        <dbReference type="ChEBI" id="CHEBI:190135"/>
    </ligand>
</feature>
<comment type="subunit">
    <text evidence="13">Homodimer.</text>
</comment>
<dbReference type="GO" id="GO:0009102">
    <property type="term" value="P:biotin biosynthetic process"/>
    <property type="evidence" value="ECO:0007669"/>
    <property type="project" value="UniProtKB-UniRule"/>
</dbReference>
<accession>A0A0T9KF68</accession>
<evidence type="ECO:0000313" key="16">
    <source>
        <dbReference type="EMBL" id="CND95515.1"/>
    </source>
</evidence>
<comment type="cofactor">
    <cofactor evidence="14">
        <name>[2Fe-2S] cluster</name>
        <dbReference type="ChEBI" id="CHEBI:190135"/>
    </cofactor>
    <text evidence="14">Binds 1 [2Fe-2S] cluster. The cluster is coordinated with 3 cysteines and 1 arginine.</text>
</comment>
<feature type="binding site" evidence="13 14">
    <location>
        <position position="57"/>
    </location>
    <ligand>
        <name>[4Fe-4S] cluster</name>
        <dbReference type="ChEBI" id="CHEBI:49883"/>
        <note>4Fe-4S-S-AdoMet</note>
    </ligand>
</feature>
<keyword evidence="11 13" id="KW-0411">Iron-sulfur</keyword>
<dbReference type="SFLD" id="SFLDS00029">
    <property type="entry name" value="Radical_SAM"/>
    <property type="match status" value="1"/>
</dbReference>
<evidence type="ECO:0000256" key="5">
    <source>
        <dbReference type="ARBA" id="ARBA00022679"/>
    </source>
</evidence>
<feature type="binding site" evidence="13 14">
    <location>
        <position position="128"/>
    </location>
    <ligand>
        <name>[2Fe-2S] cluster</name>
        <dbReference type="ChEBI" id="CHEBI:190135"/>
    </ligand>
</feature>
<dbReference type="InterPro" id="IPR010722">
    <property type="entry name" value="BATS_dom"/>
</dbReference>
<gene>
    <name evidence="13 16" type="primary">bioB</name>
    <name evidence="17" type="ORF">CBW52_04780</name>
    <name evidence="16" type="ORF">ERS008491_00023</name>
</gene>
<dbReference type="Proteomes" id="UP000045824">
    <property type="component" value="Unassembled WGS sequence"/>
</dbReference>
<comment type="pathway">
    <text evidence="1 13">Cofactor biosynthesis; biotin biosynthesis; biotin from 7,8-diaminononanoate: step 2/2.</text>
</comment>
<keyword evidence="19" id="KW-1185">Reference proteome</keyword>
<dbReference type="OrthoDB" id="9786826at2"/>
<dbReference type="UniPathway" id="UPA00078">
    <property type="reaction ID" value="UER00162"/>
</dbReference>
<feature type="binding site" evidence="13 14">
    <location>
        <position position="260"/>
    </location>
    <ligand>
        <name>[2Fe-2S] cluster</name>
        <dbReference type="ChEBI" id="CHEBI:190135"/>
    </ligand>
</feature>
<dbReference type="GeneID" id="61907216"/>
<evidence type="ECO:0000256" key="13">
    <source>
        <dbReference type="HAMAP-Rule" id="MF_01694"/>
    </source>
</evidence>
<feature type="binding site" evidence="13 14">
    <location>
        <position position="53"/>
    </location>
    <ligand>
        <name>[4Fe-4S] cluster</name>
        <dbReference type="ChEBI" id="CHEBI:49883"/>
        <note>4Fe-4S-S-AdoMet</note>
    </ligand>
</feature>
<evidence type="ECO:0000256" key="7">
    <source>
        <dbReference type="ARBA" id="ARBA00022714"/>
    </source>
</evidence>
<dbReference type="SFLD" id="SFLDF00272">
    <property type="entry name" value="biotin_synthase"/>
    <property type="match status" value="1"/>
</dbReference>
<dbReference type="SMART" id="SM00729">
    <property type="entry name" value="Elp3"/>
    <property type="match status" value="1"/>
</dbReference>
<dbReference type="Proteomes" id="UP000195840">
    <property type="component" value="Unassembled WGS sequence"/>
</dbReference>
<dbReference type="PANTHER" id="PTHR22976">
    <property type="entry name" value="BIOTIN SYNTHASE"/>
    <property type="match status" value="1"/>
</dbReference>
<reference evidence="17 19" key="2">
    <citation type="submission" date="2017-05" db="EMBL/GenBank/DDBJ databases">
        <title>Whole genome sequencing of Yersinia kristensenii.</title>
        <authorList>
            <person name="Campioni F."/>
        </authorList>
    </citation>
    <scope>NUCLEOTIDE SEQUENCE [LARGE SCALE GENOMIC DNA]</scope>
    <source>
        <strain evidence="17 19">CFSAN060538</strain>
    </source>
</reference>
<dbReference type="SFLD" id="SFLDG01278">
    <property type="entry name" value="biotin_synthase_like"/>
    <property type="match status" value="1"/>
</dbReference>
<evidence type="ECO:0000256" key="6">
    <source>
        <dbReference type="ARBA" id="ARBA00022691"/>
    </source>
</evidence>
<protein>
    <recommendedName>
        <fullName evidence="3 13">Biotin synthase</fullName>
        <ecNumber evidence="3 13">2.8.1.6</ecNumber>
    </recommendedName>
</protein>
<dbReference type="Pfam" id="PF06968">
    <property type="entry name" value="BATS"/>
    <property type="match status" value="1"/>
</dbReference>
<dbReference type="AlphaFoldDB" id="A0A0T9KF68"/>
<evidence type="ECO:0000256" key="11">
    <source>
        <dbReference type="ARBA" id="ARBA00023014"/>
    </source>
</evidence>
<comment type="similarity">
    <text evidence="2 13">Belongs to the radical SAM superfamily. Biotin synthase family.</text>
</comment>
<dbReference type="RefSeq" id="WP_032820289.1">
    <property type="nucleotide sequence ID" value="NZ_CABHXL010000005.1"/>
</dbReference>
<dbReference type="InterPro" id="IPR006638">
    <property type="entry name" value="Elp3/MiaA/NifB-like_rSAM"/>
</dbReference>
<dbReference type="SFLD" id="SFLDG01060">
    <property type="entry name" value="BATS_domain_containing"/>
    <property type="match status" value="1"/>
</dbReference>
<dbReference type="NCBIfam" id="TIGR00433">
    <property type="entry name" value="bioB"/>
    <property type="match status" value="1"/>
</dbReference>
<keyword evidence="4 13" id="KW-0004">4Fe-4S</keyword>
<dbReference type="GO" id="GO:0051537">
    <property type="term" value="F:2 iron, 2 sulfur cluster binding"/>
    <property type="evidence" value="ECO:0007669"/>
    <property type="project" value="UniProtKB-KW"/>
</dbReference>
<dbReference type="PROSITE" id="PS51918">
    <property type="entry name" value="RADICAL_SAM"/>
    <property type="match status" value="1"/>
</dbReference>
<dbReference type="EC" id="2.8.1.6" evidence="3 13"/>
<organism evidence="16 18">
    <name type="scientific">Yersinia kristensenii</name>
    <dbReference type="NCBI Taxonomy" id="28152"/>
    <lineage>
        <taxon>Bacteria</taxon>
        <taxon>Pseudomonadati</taxon>
        <taxon>Pseudomonadota</taxon>
        <taxon>Gammaproteobacteria</taxon>
        <taxon>Enterobacterales</taxon>
        <taxon>Yersiniaceae</taxon>
        <taxon>Yersinia</taxon>
    </lineage>
</organism>